<evidence type="ECO:0000256" key="5">
    <source>
        <dbReference type="SAM" id="MobiDB-lite"/>
    </source>
</evidence>
<dbReference type="GO" id="GO:0006364">
    <property type="term" value="P:rRNA processing"/>
    <property type="evidence" value="ECO:0007669"/>
    <property type="project" value="UniProtKB-KW"/>
</dbReference>
<gene>
    <name evidence="6" type="ORF">G6O67_006288</name>
</gene>
<evidence type="ECO:0008006" key="8">
    <source>
        <dbReference type="Google" id="ProtNLM"/>
    </source>
</evidence>
<evidence type="ECO:0000313" key="6">
    <source>
        <dbReference type="EMBL" id="KAF4506179.1"/>
    </source>
</evidence>
<name>A0A8H4LV57_9HYPO</name>
<dbReference type="EMBL" id="JAAVMX010000007">
    <property type="protein sequence ID" value="KAF4506179.1"/>
    <property type="molecule type" value="Genomic_DNA"/>
</dbReference>
<evidence type="ECO:0000256" key="1">
    <source>
        <dbReference type="ARBA" id="ARBA00004123"/>
    </source>
</evidence>
<dbReference type="InterPro" id="IPR010301">
    <property type="entry name" value="RRP1"/>
</dbReference>
<accession>A0A8H4LV57</accession>
<feature type="region of interest" description="Disordered" evidence="5">
    <location>
        <begin position="241"/>
        <end position="268"/>
    </location>
</feature>
<dbReference type="GO" id="GO:0030688">
    <property type="term" value="C:preribosome, small subunit precursor"/>
    <property type="evidence" value="ECO:0007669"/>
    <property type="project" value="InterPro"/>
</dbReference>
<sequence>MTAEDAAAAGAEAAQMPFIKNLASSDGKLRAQSLDTLQAFLAARAASPAGLSPADARRLWTGLFYALWMTDRPHPQQALAAALADLLFSTSPSPRPAVVGAWLRAFWDVLSAQWPRIDALRLDKFLLLVRRVFAAHVRYARARAYPRDDAAPDDIVALLAEACFDNAVAPGLRLHALDVLVDELERELVLLPLDDAAADGPRAAFVARLGALVDAIAADCPVKSVRRRAAETYADPRLPWARHDAAADEGAATEEDADDGHGWAGIED</sequence>
<dbReference type="OrthoDB" id="2019504at2759"/>
<comment type="subcellular location">
    <subcellularLocation>
        <location evidence="1">Nucleus</location>
    </subcellularLocation>
</comment>
<dbReference type="AlphaFoldDB" id="A0A8H4LV57"/>
<reference evidence="6 7" key="1">
    <citation type="journal article" date="2020" name="Genome Biol. Evol.">
        <title>A new high-quality draft genome assembly of the Chinese cordyceps Ophiocordyceps sinensis.</title>
        <authorList>
            <person name="Shu R."/>
            <person name="Zhang J."/>
            <person name="Meng Q."/>
            <person name="Zhang H."/>
            <person name="Zhou G."/>
            <person name="Li M."/>
            <person name="Wu P."/>
            <person name="Zhao Y."/>
            <person name="Chen C."/>
            <person name="Qin Q."/>
        </authorList>
    </citation>
    <scope>NUCLEOTIDE SEQUENCE [LARGE SCALE GENOMIC DNA]</scope>
    <source>
        <strain evidence="6 7">IOZ07</strain>
    </source>
</reference>
<keyword evidence="4" id="KW-0539">Nucleus</keyword>
<comment type="caution">
    <text evidence="6">The sequence shown here is derived from an EMBL/GenBank/DDBJ whole genome shotgun (WGS) entry which is preliminary data.</text>
</comment>
<organism evidence="6 7">
    <name type="scientific">Ophiocordyceps sinensis</name>
    <dbReference type="NCBI Taxonomy" id="72228"/>
    <lineage>
        <taxon>Eukaryota</taxon>
        <taxon>Fungi</taxon>
        <taxon>Dikarya</taxon>
        <taxon>Ascomycota</taxon>
        <taxon>Pezizomycotina</taxon>
        <taxon>Sordariomycetes</taxon>
        <taxon>Hypocreomycetidae</taxon>
        <taxon>Hypocreales</taxon>
        <taxon>Ophiocordycipitaceae</taxon>
        <taxon>Ophiocordyceps</taxon>
    </lineage>
</organism>
<keyword evidence="7" id="KW-1185">Reference proteome</keyword>
<dbReference type="PANTHER" id="PTHR13026:SF0">
    <property type="entry name" value="RIBOSOMAL RNA PROCESSING 1B"/>
    <property type="match status" value="1"/>
</dbReference>
<dbReference type="Pfam" id="PF05997">
    <property type="entry name" value="Nop52"/>
    <property type="match status" value="1"/>
</dbReference>
<protein>
    <recommendedName>
        <fullName evidence="8">Nucleolar, Nop52</fullName>
    </recommendedName>
</protein>
<dbReference type="Proteomes" id="UP000557566">
    <property type="component" value="Unassembled WGS sequence"/>
</dbReference>
<comment type="similarity">
    <text evidence="2">Belongs to the RRP1 family.</text>
</comment>
<evidence type="ECO:0000256" key="3">
    <source>
        <dbReference type="ARBA" id="ARBA00022552"/>
    </source>
</evidence>
<dbReference type="PANTHER" id="PTHR13026">
    <property type="entry name" value="NNP-1 PROTEIN NOVEL NUCLEAR PROTEIN 1 NOP52"/>
    <property type="match status" value="1"/>
</dbReference>
<evidence type="ECO:0000256" key="2">
    <source>
        <dbReference type="ARBA" id="ARBA00006374"/>
    </source>
</evidence>
<keyword evidence="3" id="KW-0698">rRNA processing</keyword>
<evidence type="ECO:0000256" key="4">
    <source>
        <dbReference type="ARBA" id="ARBA00023242"/>
    </source>
</evidence>
<evidence type="ECO:0000313" key="7">
    <source>
        <dbReference type="Proteomes" id="UP000557566"/>
    </source>
</evidence>
<proteinExistence type="inferred from homology"/>
<dbReference type="GO" id="GO:0005634">
    <property type="term" value="C:nucleus"/>
    <property type="evidence" value="ECO:0007669"/>
    <property type="project" value="UniProtKB-SubCell"/>
</dbReference>